<dbReference type="PANTHER" id="PTHR31793">
    <property type="entry name" value="4-HYDROXYBENZOYL-COA THIOESTERASE FAMILY MEMBER"/>
    <property type="match status" value="1"/>
</dbReference>
<sequence>MPRIKIELPDKFIFSTEIPLRVSDINYGGHLGNDSVLTIFQEARIRFLKQFGYSEIDIEGSSIIMTDTAVQYKSQGYYGDILIVELTVDDIQKVGCDFYYRTINKLSGKEVAVGQTGIAFFDYHKNKITSVPEKFIKLIERLKAE</sequence>
<dbReference type="SUPFAM" id="SSF54637">
    <property type="entry name" value="Thioesterase/thiol ester dehydrase-isomerase"/>
    <property type="match status" value="1"/>
</dbReference>
<name>A0A7V2ZLW0_9BACT</name>
<keyword evidence="2" id="KW-0378">Hydrolase</keyword>
<dbReference type="Pfam" id="PF13279">
    <property type="entry name" value="4HBT_2"/>
    <property type="match status" value="1"/>
</dbReference>
<reference evidence="3" key="1">
    <citation type="journal article" date="2020" name="mSystems">
        <title>Genome- and Community-Level Interaction Insights into Carbon Utilization and Element Cycling Functions of Hydrothermarchaeota in Hydrothermal Sediment.</title>
        <authorList>
            <person name="Zhou Z."/>
            <person name="Liu Y."/>
            <person name="Xu W."/>
            <person name="Pan J."/>
            <person name="Luo Z.H."/>
            <person name="Li M."/>
        </authorList>
    </citation>
    <scope>NUCLEOTIDE SEQUENCE [LARGE SCALE GENOMIC DNA]</scope>
    <source>
        <strain evidence="3">SpSt-479</strain>
    </source>
</reference>
<comment type="similarity">
    <text evidence="1">Belongs to the 4-hydroxybenzoyl-CoA thioesterase family.</text>
</comment>
<accession>A0A7V2ZLW0</accession>
<evidence type="ECO:0000256" key="1">
    <source>
        <dbReference type="ARBA" id="ARBA00005953"/>
    </source>
</evidence>
<protein>
    <submittedName>
        <fullName evidence="3">Thioesterase</fullName>
    </submittedName>
</protein>
<dbReference type="EMBL" id="DSUJ01000011">
    <property type="protein sequence ID" value="HFI92383.1"/>
    <property type="molecule type" value="Genomic_DNA"/>
</dbReference>
<proteinExistence type="inferred from homology"/>
<gene>
    <name evidence="3" type="ORF">ENS31_12775</name>
</gene>
<evidence type="ECO:0000313" key="3">
    <source>
        <dbReference type="EMBL" id="HFI92383.1"/>
    </source>
</evidence>
<dbReference type="CDD" id="cd00586">
    <property type="entry name" value="4HBT"/>
    <property type="match status" value="1"/>
</dbReference>
<dbReference type="InterPro" id="IPR050563">
    <property type="entry name" value="4-hydroxybenzoyl-CoA_TE"/>
</dbReference>
<organism evidence="3">
    <name type="scientific">Ignavibacterium album</name>
    <dbReference type="NCBI Taxonomy" id="591197"/>
    <lineage>
        <taxon>Bacteria</taxon>
        <taxon>Pseudomonadati</taxon>
        <taxon>Ignavibacteriota</taxon>
        <taxon>Ignavibacteria</taxon>
        <taxon>Ignavibacteriales</taxon>
        <taxon>Ignavibacteriaceae</taxon>
        <taxon>Ignavibacterium</taxon>
    </lineage>
</organism>
<dbReference type="InterPro" id="IPR029069">
    <property type="entry name" value="HotDog_dom_sf"/>
</dbReference>
<evidence type="ECO:0000256" key="2">
    <source>
        <dbReference type="ARBA" id="ARBA00022801"/>
    </source>
</evidence>
<comment type="caution">
    <text evidence="3">The sequence shown here is derived from an EMBL/GenBank/DDBJ whole genome shotgun (WGS) entry which is preliminary data.</text>
</comment>
<dbReference type="PANTHER" id="PTHR31793:SF27">
    <property type="entry name" value="NOVEL THIOESTERASE SUPERFAMILY DOMAIN AND SAPOSIN A-TYPE DOMAIN CONTAINING PROTEIN (0610012H03RIK)"/>
    <property type="match status" value="1"/>
</dbReference>
<dbReference type="Gene3D" id="3.10.129.10">
    <property type="entry name" value="Hotdog Thioesterase"/>
    <property type="match status" value="1"/>
</dbReference>
<dbReference type="GO" id="GO:0047617">
    <property type="term" value="F:fatty acyl-CoA hydrolase activity"/>
    <property type="evidence" value="ECO:0007669"/>
    <property type="project" value="TreeGrafter"/>
</dbReference>
<dbReference type="AlphaFoldDB" id="A0A7V2ZLW0"/>